<reference evidence="2" key="1">
    <citation type="submission" date="2021-02" db="EMBL/GenBank/DDBJ databases">
        <authorList>
            <person name="Nowell W R."/>
        </authorList>
    </citation>
    <scope>NUCLEOTIDE SEQUENCE</scope>
</reference>
<sequence>MAVLPFLTYKILPSQTIIRENIRLGHVKEDIDALIHALTPILFITKSGVPRPLFLDPGVVQHLIDKPATLNLLQLFGWVPNNRGDYVFVNANSPEETNQREKIANEFRQFYDELKKIKGQDISSVENSHTIITTRPFSSYHIIPAETIIRDNIRVGSIKEDLDSLFRALTPIVYLTKPGVPKPPFLDPSIIQQLADKPGTLNLLPLFGCTLNNRGDYIFVDANRSEDSALREAAGNEFRQFYDELKKIKNGSSIVMEYFLNHPNNNFSQVDTCLGAQQMVDILTTKNLSLEDQARELQDTVDNLFHEVFNIFSNLNSRFAAIVNNMPLMPVYLGLNAMSITVTEFYYTHLSQSNICHRLISLCISNEFAFDNGLWLASHVSTFNNLRHLSLIDIKRSSFELIINAFSPNTPLIMFAIRFSTYSHAAYTFVGIPEGAYYEQIFHLFPFLRVCDLRFWRCIYDTLDNQIVLPFDEVFMPIETSLFNLQSIVIRECSPAFLLHLLEHLPQLQDLSFGLTTPWLPDKHPLMNGVNK</sequence>
<keyword evidence="1" id="KW-0175">Coiled coil</keyword>
<organism evidence="2 3">
    <name type="scientific">Rotaria sordida</name>
    <dbReference type="NCBI Taxonomy" id="392033"/>
    <lineage>
        <taxon>Eukaryota</taxon>
        <taxon>Metazoa</taxon>
        <taxon>Spiralia</taxon>
        <taxon>Gnathifera</taxon>
        <taxon>Rotifera</taxon>
        <taxon>Eurotatoria</taxon>
        <taxon>Bdelloidea</taxon>
        <taxon>Philodinida</taxon>
        <taxon>Philodinidae</taxon>
        <taxon>Rotaria</taxon>
    </lineage>
</organism>
<dbReference type="EMBL" id="CAJNOL010002063">
    <property type="protein sequence ID" value="CAF1456720.1"/>
    <property type="molecule type" value="Genomic_DNA"/>
</dbReference>
<dbReference type="AlphaFoldDB" id="A0A815Q1L9"/>
<evidence type="ECO:0000313" key="2">
    <source>
        <dbReference type="EMBL" id="CAF1456720.1"/>
    </source>
</evidence>
<protein>
    <submittedName>
        <fullName evidence="2">Uncharacterized protein</fullName>
    </submittedName>
</protein>
<keyword evidence="3" id="KW-1185">Reference proteome</keyword>
<gene>
    <name evidence="2" type="ORF">JXQ802_LOCUS37928</name>
</gene>
<accession>A0A815Q1L9</accession>
<feature type="coiled-coil region" evidence="1">
    <location>
        <begin position="280"/>
        <end position="307"/>
    </location>
</feature>
<dbReference type="Proteomes" id="UP000663870">
    <property type="component" value="Unassembled WGS sequence"/>
</dbReference>
<evidence type="ECO:0000256" key="1">
    <source>
        <dbReference type="SAM" id="Coils"/>
    </source>
</evidence>
<dbReference type="SUPFAM" id="SSF52047">
    <property type="entry name" value="RNI-like"/>
    <property type="match status" value="1"/>
</dbReference>
<comment type="caution">
    <text evidence="2">The sequence shown here is derived from an EMBL/GenBank/DDBJ whole genome shotgun (WGS) entry which is preliminary data.</text>
</comment>
<name>A0A815Q1L9_9BILA</name>
<proteinExistence type="predicted"/>
<evidence type="ECO:0000313" key="3">
    <source>
        <dbReference type="Proteomes" id="UP000663870"/>
    </source>
</evidence>